<dbReference type="PANTHER" id="PTHR10210:SF32">
    <property type="entry name" value="RIBOSE-PHOSPHATE PYROPHOSPHOKINASE 2"/>
    <property type="match status" value="1"/>
</dbReference>
<gene>
    <name evidence="10" type="primary">prs</name>
    <name evidence="13" type="ORF">AArcSt2_03620</name>
</gene>
<evidence type="ECO:0000256" key="5">
    <source>
        <dbReference type="ARBA" id="ARBA00022741"/>
    </source>
</evidence>
<feature type="binding site" evidence="10">
    <location>
        <position position="188"/>
    </location>
    <ligand>
        <name>D-ribose 5-phosphate</name>
        <dbReference type="ChEBI" id="CHEBI:78346"/>
    </ligand>
</feature>
<dbReference type="EC" id="2.7.6.1" evidence="10"/>
<keyword evidence="8 10" id="KW-0460">Magnesium</keyword>
<dbReference type="HAMAP" id="MF_00583_A">
    <property type="entry name" value="RibP_PPkinase_A"/>
    <property type="match status" value="1"/>
</dbReference>
<dbReference type="InterPro" id="IPR037514">
    <property type="entry name" value="Rib-P_diPkinase_arc"/>
</dbReference>
<dbReference type="NCBIfam" id="TIGR01251">
    <property type="entry name" value="ribP_PPkin"/>
    <property type="match status" value="1"/>
</dbReference>
<feature type="active site" evidence="10">
    <location>
        <position position="186"/>
    </location>
</feature>
<dbReference type="GO" id="GO:0005737">
    <property type="term" value="C:cytoplasm"/>
    <property type="evidence" value="ECO:0007669"/>
    <property type="project" value="UniProtKB-SubCell"/>
</dbReference>
<keyword evidence="2 10" id="KW-0808">Transferase</keyword>
<dbReference type="GO" id="GO:0000287">
    <property type="term" value="F:magnesium ion binding"/>
    <property type="evidence" value="ECO:0007669"/>
    <property type="project" value="UniProtKB-UniRule"/>
</dbReference>
<dbReference type="Proteomes" id="UP001203207">
    <property type="component" value="Unassembled WGS sequence"/>
</dbReference>
<comment type="cofactor">
    <cofactor evidence="10">
        <name>Mg(2+)</name>
        <dbReference type="ChEBI" id="CHEBI:18420"/>
    </cofactor>
    <text evidence="10">Binds 2 Mg(2+) ions per subunit.</text>
</comment>
<comment type="pathway">
    <text evidence="10">Metabolic intermediate biosynthesis; 5-phospho-alpha-D-ribose 1-diphosphate biosynthesis; 5-phospho-alpha-D-ribose 1-diphosphate from D-ribose 5-phosphate (route I): step 1/1.</text>
</comment>
<protein>
    <recommendedName>
        <fullName evidence="10">Ribose-phosphate pyrophosphokinase</fullName>
        <shortName evidence="10">RPPK</shortName>
        <ecNumber evidence="10">2.7.6.1</ecNumber>
    </recommendedName>
    <alternativeName>
        <fullName evidence="10">5-phospho-D-ribosyl alpha-1-diphosphate synthase</fullName>
    </alternativeName>
    <alternativeName>
        <fullName evidence="10">Phosphoribosyl diphosphate synthase</fullName>
    </alternativeName>
    <alternativeName>
        <fullName evidence="10">Phosphoribosyl pyrophosphate synthase</fullName>
        <shortName evidence="10">P-Rib-PP synthase</shortName>
        <shortName evidence="10">PRPP synthase</shortName>
        <shortName evidence="10">PRPPase</shortName>
    </alternativeName>
</protein>
<sequence length="287" mass="30023">MTTIVPGSTSQALAAQLARELSASLTVPTYDRFPDGETLAAVPSLDDENVIIVASTTSNDAHIELLQLGDAVREAGTTDVTVVIPYMGYARQDQAFNPGQPISARAAARAVSTAADRIVLVNPHEGSVADFFTVPVEIVDAAGQLATPLPETLDQPLFLSPDAGAIELAETTQASYGRGDVDYFEKERDYDTGEIEITPSDASVSGRDVVVVDDIIATGSTMSEAVSVLTDRGANSIYVTCVHPMLVGNALTKLSAAGITRVFGTDTIERPVSDISVAPTIAAVLDN</sequence>
<dbReference type="NCBIfam" id="NF002095">
    <property type="entry name" value="PRK00934.1"/>
    <property type="match status" value="1"/>
</dbReference>
<evidence type="ECO:0000259" key="11">
    <source>
        <dbReference type="Pfam" id="PF00156"/>
    </source>
</evidence>
<comment type="similarity">
    <text evidence="10">Belongs to the ribose-phosphate pyrophosphokinase family. Class III (archaeal) subfamily.</text>
</comment>
<evidence type="ECO:0000256" key="1">
    <source>
        <dbReference type="ARBA" id="ARBA00022490"/>
    </source>
</evidence>
<keyword evidence="1 10" id="KW-0963">Cytoplasm</keyword>
<evidence type="ECO:0000256" key="2">
    <source>
        <dbReference type="ARBA" id="ARBA00022679"/>
    </source>
</evidence>
<name>A0AAE3K812_9EURY</name>
<keyword evidence="4 10" id="KW-0545">Nucleotide biosynthesis</keyword>
<keyword evidence="14" id="KW-1185">Reference proteome</keyword>
<dbReference type="Gene3D" id="3.40.50.2020">
    <property type="match status" value="2"/>
</dbReference>
<feature type="domain" description="Ribose-phosphate pyrophosphokinase N-terminal" evidence="12">
    <location>
        <begin position="3"/>
        <end position="113"/>
    </location>
</feature>
<dbReference type="AlphaFoldDB" id="A0AAE3K812"/>
<organism evidence="13 14">
    <name type="scientific">Natronocalculus amylovorans</name>
    <dbReference type="NCBI Taxonomy" id="2917812"/>
    <lineage>
        <taxon>Archaea</taxon>
        <taxon>Methanobacteriati</taxon>
        <taxon>Methanobacteriota</taxon>
        <taxon>Stenosarchaea group</taxon>
        <taxon>Halobacteria</taxon>
        <taxon>Halobacteriales</taxon>
        <taxon>Haloferacaceae</taxon>
        <taxon>Natronocalculus</taxon>
    </lineage>
</organism>
<accession>A0AAE3K812</accession>
<reference evidence="13" key="1">
    <citation type="journal article" date="2022" name="Syst. Appl. Microbiol.">
        <title>Natronocalculus amylovorans gen. nov., sp. nov., and Natranaeroarchaeum aerophilus sp. nov., dominant culturable amylolytic natronoarchaea from hypersaline soda lakes in southwestern Siberia.</title>
        <authorList>
            <person name="Sorokin D.Y."/>
            <person name="Elcheninov A.G."/>
            <person name="Khizhniak T.V."/>
            <person name="Koenen M."/>
            <person name="Bale N.J."/>
            <person name="Damste J.S.S."/>
            <person name="Kublanov I.V."/>
        </authorList>
    </citation>
    <scope>NUCLEOTIDE SEQUENCE</scope>
    <source>
        <strain evidence="13">AArc-St2</strain>
    </source>
</reference>
<feature type="binding site" evidence="10">
    <location>
        <position position="162"/>
    </location>
    <ligand>
        <name>Mg(2+)</name>
        <dbReference type="ChEBI" id="CHEBI:18420"/>
        <label>2</label>
    </ligand>
</feature>
<keyword evidence="7 10" id="KW-0067">ATP-binding</keyword>
<dbReference type="GO" id="GO:0002189">
    <property type="term" value="C:ribose phosphate diphosphokinase complex"/>
    <property type="evidence" value="ECO:0007669"/>
    <property type="project" value="TreeGrafter"/>
</dbReference>
<dbReference type="InterPro" id="IPR005946">
    <property type="entry name" value="Rib-P_diPkinase"/>
</dbReference>
<dbReference type="FunFam" id="3.40.50.2020:FF:000007">
    <property type="entry name" value="Ribose-phosphate pyrophosphokinase"/>
    <property type="match status" value="1"/>
</dbReference>
<dbReference type="SMART" id="SM01400">
    <property type="entry name" value="Pribosyltran_N"/>
    <property type="match status" value="1"/>
</dbReference>
<evidence type="ECO:0000256" key="6">
    <source>
        <dbReference type="ARBA" id="ARBA00022777"/>
    </source>
</evidence>
<proteinExistence type="inferred from homology"/>
<dbReference type="GO" id="GO:0006164">
    <property type="term" value="P:purine nucleotide biosynthetic process"/>
    <property type="evidence" value="ECO:0007669"/>
    <property type="project" value="TreeGrafter"/>
</dbReference>
<dbReference type="CDD" id="cd06223">
    <property type="entry name" value="PRTases_typeI"/>
    <property type="match status" value="1"/>
</dbReference>
<evidence type="ECO:0000256" key="9">
    <source>
        <dbReference type="ARBA" id="ARBA00049535"/>
    </source>
</evidence>
<dbReference type="InterPro" id="IPR029057">
    <property type="entry name" value="PRTase-like"/>
</dbReference>
<evidence type="ECO:0000259" key="12">
    <source>
        <dbReference type="Pfam" id="PF13793"/>
    </source>
</evidence>
<keyword evidence="6 10" id="KW-0418">Kinase</keyword>
<dbReference type="EMBL" id="JAKRVX010000001">
    <property type="protein sequence ID" value="MCL9816025.1"/>
    <property type="molecule type" value="Genomic_DNA"/>
</dbReference>
<keyword evidence="3 10" id="KW-0479">Metal-binding</keyword>
<feature type="domain" description="Phosphoribosyltransferase" evidence="11">
    <location>
        <begin position="155"/>
        <end position="263"/>
    </location>
</feature>
<reference evidence="13" key="2">
    <citation type="submission" date="2022-02" db="EMBL/GenBank/DDBJ databases">
        <authorList>
            <person name="Elcheninov A.G."/>
            <person name="Sorokin D.Y."/>
            <person name="Kublanov I.V."/>
        </authorList>
    </citation>
    <scope>NUCLEOTIDE SEQUENCE</scope>
    <source>
        <strain evidence="13">AArc-St2</strain>
    </source>
</reference>
<dbReference type="PANTHER" id="PTHR10210">
    <property type="entry name" value="RIBOSE-PHOSPHATE DIPHOSPHOKINASE FAMILY MEMBER"/>
    <property type="match status" value="1"/>
</dbReference>
<dbReference type="Pfam" id="PF00156">
    <property type="entry name" value="Pribosyltran"/>
    <property type="match status" value="1"/>
</dbReference>
<feature type="binding site" evidence="10">
    <location>
        <position position="124"/>
    </location>
    <ligand>
        <name>Mg(2+)</name>
        <dbReference type="ChEBI" id="CHEBI:18420"/>
        <label>1</label>
    </ligand>
</feature>
<evidence type="ECO:0000256" key="3">
    <source>
        <dbReference type="ARBA" id="ARBA00022723"/>
    </source>
</evidence>
<dbReference type="InterPro" id="IPR029099">
    <property type="entry name" value="Pribosyltran_N"/>
</dbReference>
<dbReference type="Pfam" id="PF13793">
    <property type="entry name" value="Pribosyltran_N"/>
    <property type="match status" value="1"/>
</dbReference>
<comment type="caution">
    <text evidence="13">The sequence shown here is derived from an EMBL/GenBank/DDBJ whole genome shotgun (WGS) entry which is preliminary data.</text>
</comment>
<evidence type="ECO:0000256" key="10">
    <source>
        <dbReference type="HAMAP-Rule" id="MF_00583"/>
    </source>
</evidence>
<evidence type="ECO:0000256" key="8">
    <source>
        <dbReference type="ARBA" id="ARBA00022842"/>
    </source>
</evidence>
<evidence type="ECO:0000256" key="7">
    <source>
        <dbReference type="ARBA" id="ARBA00022840"/>
    </source>
</evidence>
<feature type="binding site" evidence="10">
    <location>
        <position position="213"/>
    </location>
    <ligand>
        <name>D-ribose 5-phosphate</name>
        <dbReference type="ChEBI" id="CHEBI:78346"/>
    </ligand>
</feature>
<keyword evidence="5 10" id="KW-0547">Nucleotide-binding</keyword>
<evidence type="ECO:0000256" key="4">
    <source>
        <dbReference type="ARBA" id="ARBA00022727"/>
    </source>
</evidence>
<dbReference type="RefSeq" id="WP_250582956.1">
    <property type="nucleotide sequence ID" value="NZ_JAKRVX010000001.1"/>
</dbReference>
<dbReference type="InterPro" id="IPR000836">
    <property type="entry name" value="PRTase_dom"/>
</dbReference>
<feature type="binding site" evidence="10">
    <location>
        <begin position="35"/>
        <end position="37"/>
    </location>
    <ligand>
        <name>ATP</name>
        <dbReference type="ChEBI" id="CHEBI:30616"/>
    </ligand>
</feature>
<evidence type="ECO:0000313" key="13">
    <source>
        <dbReference type="EMBL" id="MCL9816025.1"/>
    </source>
</evidence>
<dbReference type="GO" id="GO:0006015">
    <property type="term" value="P:5-phosphoribose 1-diphosphate biosynthetic process"/>
    <property type="evidence" value="ECO:0007669"/>
    <property type="project" value="UniProtKB-UniRule"/>
</dbReference>
<comment type="catalytic activity">
    <reaction evidence="9 10">
        <text>D-ribose 5-phosphate + ATP = 5-phospho-alpha-D-ribose 1-diphosphate + AMP + H(+)</text>
        <dbReference type="Rhea" id="RHEA:15609"/>
        <dbReference type="ChEBI" id="CHEBI:15378"/>
        <dbReference type="ChEBI" id="CHEBI:30616"/>
        <dbReference type="ChEBI" id="CHEBI:58017"/>
        <dbReference type="ChEBI" id="CHEBI:78346"/>
        <dbReference type="ChEBI" id="CHEBI:456215"/>
        <dbReference type="EC" id="2.7.6.1"/>
    </reaction>
</comment>
<dbReference type="GO" id="GO:0005524">
    <property type="term" value="F:ATP binding"/>
    <property type="evidence" value="ECO:0007669"/>
    <property type="project" value="UniProtKB-KW"/>
</dbReference>
<dbReference type="GO" id="GO:0004749">
    <property type="term" value="F:ribose phosphate diphosphokinase activity"/>
    <property type="evidence" value="ECO:0007669"/>
    <property type="project" value="UniProtKB-UniRule"/>
</dbReference>
<comment type="subcellular location">
    <subcellularLocation>
        <location evidence="10">Cytoplasm</location>
    </subcellularLocation>
</comment>
<feature type="binding site" evidence="10">
    <location>
        <begin position="91"/>
        <end position="92"/>
    </location>
    <ligand>
        <name>ATP</name>
        <dbReference type="ChEBI" id="CHEBI:30616"/>
    </ligand>
</feature>
<comment type="function">
    <text evidence="10">Involved in the biosynthesis of the central metabolite phospho-alpha-D-ribosyl-1-pyrophosphate (PRPP) via the transfer of pyrophosphoryl group from ATP to 1-hydroxyl of ribose-5-phosphate (Rib-5-P).</text>
</comment>
<dbReference type="SUPFAM" id="SSF53271">
    <property type="entry name" value="PRTase-like"/>
    <property type="match status" value="2"/>
</dbReference>
<evidence type="ECO:0000313" key="14">
    <source>
        <dbReference type="Proteomes" id="UP001203207"/>
    </source>
</evidence>
<comment type="caution">
    <text evidence="10">Lacks conserved residue(s) required for the propagation of feature annotation.</text>
</comment>
<dbReference type="GO" id="GO:0016301">
    <property type="term" value="F:kinase activity"/>
    <property type="evidence" value="ECO:0007669"/>
    <property type="project" value="UniProtKB-KW"/>
</dbReference>